<dbReference type="PANTHER" id="PTHR30548:SF3">
    <property type="entry name" value="2-HYDROXYACYL-COA DEHYDRATASE"/>
    <property type="match status" value="1"/>
</dbReference>
<accession>X1UPB3</accession>
<dbReference type="Pfam" id="PF06050">
    <property type="entry name" value="HGD-D"/>
    <property type="match status" value="1"/>
</dbReference>
<evidence type="ECO:0000313" key="2">
    <source>
        <dbReference type="EMBL" id="GAJ05432.1"/>
    </source>
</evidence>
<dbReference type="EMBL" id="BARW01027753">
    <property type="protein sequence ID" value="GAJ05432.1"/>
    <property type="molecule type" value="Genomic_DNA"/>
</dbReference>
<comment type="caution">
    <text evidence="2">The sequence shown here is derived from an EMBL/GenBank/DDBJ whole genome shotgun (WGS) entry which is preliminary data.</text>
</comment>
<sequence length="102" mass="12005">RQFTMADCLDCGLLEQYRAYTYPYQLSGRLADLRERIASRNIDGLIHYTQAFCYRQIYDLLIKRHLDLPVLSLEGENPGPLDARSRLRIEAFIETLVARKRR</sequence>
<dbReference type="AlphaFoldDB" id="X1UPB3"/>
<dbReference type="InterPro" id="IPR010327">
    <property type="entry name" value="FldB/FldC_alpha/beta"/>
</dbReference>
<proteinExistence type="inferred from homology"/>
<organism evidence="2">
    <name type="scientific">marine sediment metagenome</name>
    <dbReference type="NCBI Taxonomy" id="412755"/>
    <lineage>
        <taxon>unclassified sequences</taxon>
        <taxon>metagenomes</taxon>
        <taxon>ecological metagenomes</taxon>
    </lineage>
</organism>
<dbReference type="Gene3D" id="3.40.50.11900">
    <property type="match status" value="1"/>
</dbReference>
<feature type="non-terminal residue" evidence="2">
    <location>
        <position position="1"/>
    </location>
</feature>
<name>X1UPB3_9ZZZZ</name>
<dbReference type="PANTHER" id="PTHR30548">
    <property type="entry name" value="2-HYDROXYGLUTARYL-COA DEHYDRATASE, D-COMPONENT-RELATED"/>
    <property type="match status" value="1"/>
</dbReference>
<evidence type="ECO:0008006" key="3">
    <source>
        <dbReference type="Google" id="ProtNLM"/>
    </source>
</evidence>
<comment type="similarity">
    <text evidence="1">Belongs to the FldB/FldC dehydratase alpha/beta subunit family.</text>
</comment>
<protein>
    <recommendedName>
        <fullName evidence="3">2-hydroxyacyl-CoA dehydratase</fullName>
    </recommendedName>
</protein>
<reference evidence="2" key="1">
    <citation type="journal article" date="2014" name="Front. Microbiol.">
        <title>High frequency of phylogenetically diverse reductive dehalogenase-homologous genes in deep subseafloor sedimentary metagenomes.</title>
        <authorList>
            <person name="Kawai M."/>
            <person name="Futagami T."/>
            <person name="Toyoda A."/>
            <person name="Takaki Y."/>
            <person name="Nishi S."/>
            <person name="Hori S."/>
            <person name="Arai W."/>
            <person name="Tsubouchi T."/>
            <person name="Morono Y."/>
            <person name="Uchiyama I."/>
            <person name="Ito T."/>
            <person name="Fujiyama A."/>
            <person name="Inagaki F."/>
            <person name="Takami H."/>
        </authorList>
    </citation>
    <scope>NUCLEOTIDE SEQUENCE</scope>
    <source>
        <strain evidence="2">Expedition CK06-06</strain>
    </source>
</reference>
<gene>
    <name evidence="2" type="ORF">S12H4_44966</name>
</gene>
<evidence type="ECO:0000256" key="1">
    <source>
        <dbReference type="ARBA" id="ARBA00005806"/>
    </source>
</evidence>